<dbReference type="InterPro" id="IPR011051">
    <property type="entry name" value="RmlC_Cupin_sf"/>
</dbReference>
<sequence length="212" mass="23231">MKSQAGKVFSIAENNPSVPGCTISSKENDQLYTFSLAPETSISEETYARPKLWLMMKGIMEVTNHHEVIATLHEGDLYSVPLHTPIGVVAKEEAIYVECEGGETMNAVTAGQVMALKDLVPYQEGKIINRDIINNETTKFVIMSFDAGTGLSEHAAPGDALIFALDGEAIITYEGVEHRIHAGENFKFDHNGRHAVTADHQFKMALLIELAD</sequence>
<dbReference type="KEGG" id="ebm:SG0102_22090"/>
<dbReference type="Gene3D" id="2.60.120.10">
    <property type="entry name" value="Jelly Rolls"/>
    <property type="match status" value="2"/>
</dbReference>
<dbReference type="RefSeq" id="WP_125120020.1">
    <property type="nucleotide sequence ID" value="NZ_AP019309.1"/>
</dbReference>
<accession>A0A3G9JFY5</accession>
<dbReference type="InParanoid" id="A0A3G9JFY5"/>
<proteinExistence type="predicted"/>
<dbReference type="OrthoDB" id="9793184at2"/>
<dbReference type="EMBL" id="AP019309">
    <property type="protein sequence ID" value="BBH27275.1"/>
    <property type="molecule type" value="Genomic_DNA"/>
</dbReference>
<dbReference type="AlphaFoldDB" id="A0A3G9JFY5"/>
<name>A0A3G9JFY5_9FIRM</name>
<feature type="domain" description="Cupin type-2" evidence="1">
    <location>
        <begin position="142"/>
        <end position="205"/>
    </location>
</feature>
<protein>
    <recommendedName>
        <fullName evidence="1">Cupin type-2 domain-containing protein</fullName>
    </recommendedName>
</protein>
<organism evidence="2 3">
    <name type="scientific">Intestinibaculum porci</name>
    <dbReference type="NCBI Taxonomy" id="2487118"/>
    <lineage>
        <taxon>Bacteria</taxon>
        <taxon>Bacillati</taxon>
        <taxon>Bacillota</taxon>
        <taxon>Erysipelotrichia</taxon>
        <taxon>Erysipelotrichales</taxon>
        <taxon>Erysipelotrichaceae</taxon>
        <taxon>Intestinibaculum</taxon>
    </lineage>
</organism>
<dbReference type="PANTHER" id="PTHR37694">
    <property type="entry name" value="SLR8022 PROTEIN"/>
    <property type="match status" value="1"/>
</dbReference>
<evidence type="ECO:0000259" key="1">
    <source>
        <dbReference type="Pfam" id="PF07883"/>
    </source>
</evidence>
<gene>
    <name evidence="2" type="ORF">SG0102_22090</name>
</gene>
<dbReference type="Pfam" id="PF07883">
    <property type="entry name" value="Cupin_2"/>
    <property type="match status" value="1"/>
</dbReference>
<keyword evidence="3" id="KW-1185">Reference proteome</keyword>
<dbReference type="InterPro" id="IPR013096">
    <property type="entry name" value="Cupin_2"/>
</dbReference>
<dbReference type="SUPFAM" id="SSF51182">
    <property type="entry name" value="RmlC-like cupins"/>
    <property type="match status" value="2"/>
</dbReference>
<dbReference type="Proteomes" id="UP000268059">
    <property type="component" value="Chromosome"/>
</dbReference>
<reference evidence="2 3" key="1">
    <citation type="submission" date="2018-11" db="EMBL/GenBank/DDBJ databases">
        <title>Novel Erysipelotrichaceae bacterium isolated from small intestine of a swine.</title>
        <authorList>
            <person name="Kim J.S."/>
            <person name="Choe H."/>
            <person name="Lee Y.R."/>
            <person name="Kim K.M."/>
            <person name="Park D.S."/>
        </authorList>
    </citation>
    <scope>NUCLEOTIDE SEQUENCE [LARGE SCALE GENOMIC DNA]</scope>
    <source>
        <strain evidence="2 3">SG0102</strain>
    </source>
</reference>
<dbReference type="InterPro" id="IPR014710">
    <property type="entry name" value="RmlC-like_jellyroll"/>
</dbReference>
<evidence type="ECO:0000313" key="2">
    <source>
        <dbReference type="EMBL" id="BBH27275.1"/>
    </source>
</evidence>
<dbReference type="CDD" id="cd02230">
    <property type="entry name" value="cupin_HP0902-like"/>
    <property type="match status" value="1"/>
</dbReference>
<dbReference type="PANTHER" id="PTHR37694:SF1">
    <property type="entry name" value="SLR8022 PROTEIN"/>
    <property type="match status" value="1"/>
</dbReference>
<evidence type="ECO:0000313" key="3">
    <source>
        <dbReference type="Proteomes" id="UP000268059"/>
    </source>
</evidence>